<dbReference type="Proteomes" id="UP001149813">
    <property type="component" value="Unassembled WGS sequence"/>
</dbReference>
<reference evidence="1" key="1">
    <citation type="submission" date="2022-07" db="EMBL/GenBank/DDBJ databases">
        <title>Phylogenomic reconstructions and comparative analyses of Kickxellomycotina fungi.</title>
        <authorList>
            <person name="Reynolds N.K."/>
            <person name="Stajich J.E."/>
            <person name="Barry K."/>
            <person name="Grigoriev I.V."/>
            <person name="Crous P."/>
            <person name="Smith M.E."/>
        </authorList>
    </citation>
    <scope>NUCLEOTIDE SEQUENCE</scope>
    <source>
        <strain evidence="1">NBRC 32514</strain>
    </source>
</reference>
<dbReference type="OrthoDB" id="5600363at2759"/>
<dbReference type="InterPro" id="IPR032675">
    <property type="entry name" value="LRR_dom_sf"/>
</dbReference>
<dbReference type="AlphaFoldDB" id="A0A9W7XYC6"/>
<organism evidence="1 2">
    <name type="scientific">Coemansia erecta</name>
    <dbReference type="NCBI Taxonomy" id="147472"/>
    <lineage>
        <taxon>Eukaryota</taxon>
        <taxon>Fungi</taxon>
        <taxon>Fungi incertae sedis</taxon>
        <taxon>Zoopagomycota</taxon>
        <taxon>Kickxellomycotina</taxon>
        <taxon>Kickxellomycetes</taxon>
        <taxon>Kickxellales</taxon>
        <taxon>Kickxellaceae</taxon>
        <taxon>Coemansia</taxon>
    </lineage>
</organism>
<proteinExistence type="predicted"/>
<comment type="caution">
    <text evidence="1">The sequence shown here is derived from an EMBL/GenBank/DDBJ whole genome shotgun (WGS) entry which is preliminary data.</text>
</comment>
<name>A0A9W7XYC6_9FUNG</name>
<gene>
    <name evidence="1" type="ORF">LPJ53_004269</name>
</gene>
<sequence>MHVADLTVVIVEKILQMAVESHGDRAYTWKYKFPFLAICSEWRQLALRMVYRDAFAEGMLQYNSEASPAASTVMFSTNIDLITALGYSHYVRSLFICLDESRFILPFVKEMPLLFAFESNRWDRVETLWLNLYQSIVEDNADLERDGAEVEEMASLIIAHMPHVTRLRLDSDGEPAVLSAGVKSKLLGRYASQLAYLKSGCSIAHGFGSFSDELAYLELRIDHSSLPLMPKVNPQTLQKLVLVEIPSHFSWSYFATTSGEHPNEVNFKNLSVLEMFFAGMPEEIEQNPFGLNDSRLEQSHNPYAVGFPKLQHLGIVNYPPDAQLSFVADYPEKMRKITLRYSFVPPSVFASSKISEISILDMTLYYAQLDYASEFYALTNHLMGSSVAITKRSSLMLSYAEFDLDMNQCKWSNITVLRLMSQVSYETLEAIVRQLLHLERLAIYELTFSEQTWQHVADDDMSLDLEDHTMERVTPWKTTLEHLDILSLAYVSCPDTVALCLKRFILHVMTLRSLHINGCAAIGLSDFVGVFKPHYPHLSQIMLGG</sequence>
<accession>A0A9W7XYC6</accession>
<dbReference type="EMBL" id="JANBOJ010000190">
    <property type="protein sequence ID" value="KAJ1721192.1"/>
    <property type="molecule type" value="Genomic_DNA"/>
</dbReference>
<evidence type="ECO:0000313" key="1">
    <source>
        <dbReference type="EMBL" id="KAJ1721192.1"/>
    </source>
</evidence>
<keyword evidence="2" id="KW-1185">Reference proteome</keyword>
<protein>
    <submittedName>
        <fullName evidence="1">Uncharacterized protein</fullName>
    </submittedName>
</protein>
<evidence type="ECO:0000313" key="2">
    <source>
        <dbReference type="Proteomes" id="UP001149813"/>
    </source>
</evidence>
<dbReference type="Gene3D" id="3.80.10.10">
    <property type="entry name" value="Ribonuclease Inhibitor"/>
    <property type="match status" value="1"/>
</dbReference>
<dbReference type="SUPFAM" id="SSF52047">
    <property type="entry name" value="RNI-like"/>
    <property type="match status" value="1"/>
</dbReference>